<keyword evidence="3" id="KW-1185">Reference proteome</keyword>
<dbReference type="EMBL" id="VIKT02000003">
    <property type="protein sequence ID" value="NHF62181.1"/>
    <property type="molecule type" value="Genomic_DNA"/>
</dbReference>
<evidence type="ECO:0000313" key="3">
    <source>
        <dbReference type="Proteomes" id="UP000818266"/>
    </source>
</evidence>
<protein>
    <submittedName>
        <fullName evidence="2">Uncharacterized protein</fullName>
    </submittedName>
</protein>
<feature type="region of interest" description="Disordered" evidence="1">
    <location>
        <begin position="54"/>
        <end position="74"/>
    </location>
</feature>
<dbReference type="AlphaFoldDB" id="A0A9E5JNI3"/>
<accession>A0A9E5JNI3</accession>
<feature type="region of interest" description="Disordered" evidence="1">
    <location>
        <begin position="1"/>
        <end position="28"/>
    </location>
</feature>
<reference evidence="2 3" key="1">
    <citation type="submission" date="2020-03" db="EMBL/GenBank/DDBJ databases">
        <title>Chryseoglobus sp. isolated from a deep-sea seamount.</title>
        <authorList>
            <person name="Zhang D.-C."/>
        </authorList>
    </citation>
    <scope>NUCLEOTIDE SEQUENCE [LARGE SCALE GENOMIC DNA]</scope>
    <source>
        <strain evidence="2 3">KN1116</strain>
    </source>
</reference>
<evidence type="ECO:0000256" key="1">
    <source>
        <dbReference type="SAM" id="MobiDB-lite"/>
    </source>
</evidence>
<organism evidence="2 3">
    <name type="scientific">Microcella pacifica</name>
    <dbReference type="NCBI Taxonomy" id="2591847"/>
    <lineage>
        <taxon>Bacteria</taxon>
        <taxon>Bacillati</taxon>
        <taxon>Actinomycetota</taxon>
        <taxon>Actinomycetes</taxon>
        <taxon>Micrococcales</taxon>
        <taxon>Microbacteriaceae</taxon>
        <taxon>Microcella</taxon>
    </lineage>
</organism>
<feature type="compositionally biased region" description="Polar residues" evidence="1">
    <location>
        <begin position="1"/>
        <end position="10"/>
    </location>
</feature>
<proteinExistence type="predicted"/>
<dbReference type="OrthoDB" id="5111843at2"/>
<comment type="caution">
    <text evidence="2">The sequence shown here is derived from an EMBL/GenBank/DDBJ whole genome shotgun (WGS) entry which is preliminary data.</text>
</comment>
<evidence type="ECO:0000313" key="2">
    <source>
        <dbReference type="EMBL" id="NHF62181.1"/>
    </source>
</evidence>
<dbReference type="Proteomes" id="UP000818266">
    <property type="component" value="Unassembled WGS sequence"/>
</dbReference>
<dbReference type="RefSeq" id="WP_152582185.1">
    <property type="nucleotide sequence ID" value="NZ_JAVJPO010000016.1"/>
</dbReference>
<sequence length="143" mass="15629">MPFWRRTSSADAHLPKSDRGSGSLDDYDYDLVPNKKSTTMRLAGSDAHQDELAALSGEDPETLTTATPARSLEQDKVDAPLEIRVFAGRRVSGVVGTVPRGLEGVVDEAIRRLEGRGDKPRIPIMIAATKHGYRVDLQMGLTR</sequence>
<name>A0A9E5JNI3_9MICO</name>
<gene>
    <name evidence="2" type="ORF">FK219_002820</name>
</gene>